<dbReference type="EMBL" id="MHTV01000026">
    <property type="protein sequence ID" value="OHA66685.1"/>
    <property type="molecule type" value="Genomic_DNA"/>
</dbReference>
<proteinExistence type="predicted"/>
<protein>
    <submittedName>
        <fullName evidence="2">Uncharacterized protein</fullName>
    </submittedName>
</protein>
<evidence type="ECO:0000313" key="2">
    <source>
        <dbReference type="EMBL" id="OHA66685.1"/>
    </source>
</evidence>
<feature type="transmembrane region" description="Helical" evidence="1">
    <location>
        <begin position="132"/>
        <end position="153"/>
    </location>
</feature>
<gene>
    <name evidence="2" type="ORF">A3C04_00685</name>
</gene>
<accession>A0A1G2R1C8</accession>
<keyword evidence="1" id="KW-0472">Membrane</keyword>
<name>A0A1G2R1C8_9BACT</name>
<sequence>MKINKNFITLLTEEKLTKVFELLGEDGLGMIIRGKKTLKSFEDVDEIFYTIDFLEKEKMITVSESIDIGTPNVGDCLQGGVPGNKRDIRHWMDTDKKLGEYYKKEIKTNFTIYDFVKNGYKTDLQKERNRNFWLPISIAIGATAGTPLLTVLFEKMFLCN</sequence>
<keyword evidence="1" id="KW-0812">Transmembrane</keyword>
<comment type="caution">
    <text evidence="2">The sequence shown here is derived from an EMBL/GenBank/DDBJ whole genome shotgun (WGS) entry which is preliminary data.</text>
</comment>
<evidence type="ECO:0000313" key="3">
    <source>
        <dbReference type="Proteomes" id="UP000178092"/>
    </source>
</evidence>
<dbReference type="Proteomes" id="UP000178092">
    <property type="component" value="Unassembled WGS sequence"/>
</dbReference>
<keyword evidence="1" id="KW-1133">Transmembrane helix</keyword>
<reference evidence="2 3" key="1">
    <citation type="journal article" date="2016" name="Nat. Commun.">
        <title>Thousands of microbial genomes shed light on interconnected biogeochemical processes in an aquifer system.</title>
        <authorList>
            <person name="Anantharaman K."/>
            <person name="Brown C.T."/>
            <person name="Hug L.A."/>
            <person name="Sharon I."/>
            <person name="Castelle C.J."/>
            <person name="Probst A.J."/>
            <person name="Thomas B.C."/>
            <person name="Singh A."/>
            <person name="Wilkins M.J."/>
            <person name="Karaoz U."/>
            <person name="Brodie E.L."/>
            <person name="Williams K.H."/>
            <person name="Hubbard S.S."/>
            <person name="Banfield J.F."/>
        </authorList>
    </citation>
    <scope>NUCLEOTIDE SEQUENCE [LARGE SCALE GENOMIC DNA]</scope>
</reference>
<evidence type="ECO:0000256" key="1">
    <source>
        <dbReference type="SAM" id="Phobius"/>
    </source>
</evidence>
<organism evidence="2 3">
    <name type="scientific">Candidatus Wildermuthbacteria bacterium RIFCSPHIGHO2_02_FULL_45_25</name>
    <dbReference type="NCBI Taxonomy" id="1802450"/>
    <lineage>
        <taxon>Bacteria</taxon>
        <taxon>Candidatus Wildermuthiibacteriota</taxon>
    </lineage>
</organism>
<dbReference type="AlphaFoldDB" id="A0A1G2R1C8"/>